<feature type="compositionally biased region" description="Basic and acidic residues" evidence="9">
    <location>
        <begin position="713"/>
        <end position="731"/>
    </location>
</feature>
<evidence type="ECO:0000259" key="10">
    <source>
        <dbReference type="PROSITE" id="PS50126"/>
    </source>
</evidence>
<evidence type="ECO:0000313" key="11">
    <source>
        <dbReference type="EMBL" id="ALC16930.1"/>
    </source>
</evidence>
<dbReference type="NCBIfam" id="TIGR02063">
    <property type="entry name" value="RNase_R"/>
    <property type="match status" value="1"/>
</dbReference>
<keyword evidence="6 8" id="KW-0269">Exonuclease</keyword>
<dbReference type="Pfam" id="PF00575">
    <property type="entry name" value="S1"/>
    <property type="match status" value="1"/>
</dbReference>
<protein>
    <recommendedName>
        <fullName evidence="8">Ribonuclease R</fullName>
        <shortName evidence="8">RNase R</shortName>
        <ecNumber evidence="8">3.1.13.1</ecNumber>
    </recommendedName>
</protein>
<dbReference type="InterPro" id="IPR012340">
    <property type="entry name" value="NA-bd_OB-fold"/>
</dbReference>
<evidence type="ECO:0000256" key="6">
    <source>
        <dbReference type="ARBA" id="ARBA00022839"/>
    </source>
</evidence>
<dbReference type="NCBIfam" id="TIGR00358">
    <property type="entry name" value="3_prime_RNase"/>
    <property type="match status" value="1"/>
</dbReference>
<evidence type="ECO:0000256" key="8">
    <source>
        <dbReference type="HAMAP-Rule" id="MF_01895"/>
    </source>
</evidence>
<dbReference type="AlphaFoldDB" id="A0A0M4DA32"/>
<evidence type="ECO:0000256" key="2">
    <source>
        <dbReference type="ARBA" id="ARBA00004496"/>
    </source>
</evidence>
<comment type="subcellular location">
    <subcellularLocation>
        <location evidence="2 8">Cytoplasm</location>
    </subcellularLocation>
</comment>
<feature type="compositionally biased region" description="Basic residues" evidence="9">
    <location>
        <begin position="732"/>
        <end position="744"/>
    </location>
</feature>
<dbReference type="HAMAP" id="MF_01895">
    <property type="entry name" value="RNase_R"/>
    <property type="match status" value="1"/>
</dbReference>
<dbReference type="GO" id="GO:0003723">
    <property type="term" value="F:RNA binding"/>
    <property type="evidence" value="ECO:0007669"/>
    <property type="project" value="UniProtKB-UniRule"/>
</dbReference>
<dbReference type="GO" id="GO:0006402">
    <property type="term" value="P:mRNA catabolic process"/>
    <property type="evidence" value="ECO:0007669"/>
    <property type="project" value="TreeGrafter"/>
</dbReference>
<evidence type="ECO:0000256" key="1">
    <source>
        <dbReference type="ARBA" id="ARBA00001849"/>
    </source>
</evidence>
<dbReference type="InterPro" id="IPR013223">
    <property type="entry name" value="RNase_B_OB_dom"/>
</dbReference>
<dbReference type="Pfam" id="PF17876">
    <property type="entry name" value="CSD2"/>
    <property type="match status" value="1"/>
</dbReference>
<name>A0A0M4DA32_9BACT</name>
<dbReference type="OrthoDB" id="9764149at2"/>
<dbReference type="SMART" id="SM00357">
    <property type="entry name" value="CSP"/>
    <property type="match status" value="2"/>
</dbReference>
<dbReference type="EMBL" id="CP010802">
    <property type="protein sequence ID" value="ALC16930.1"/>
    <property type="molecule type" value="Genomic_DNA"/>
</dbReference>
<dbReference type="RefSeq" id="WP_053550981.1">
    <property type="nucleotide sequence ID" value="NZ_CP010802.1"/>
</dbReference>
<comment type="catalytic activity">
    <reaction evidence="1 8">
        <text>Exonucleolytic cleavage in the 3'- to 5'-direction to yield nucleoside 5'-phosphates.</text>
        <dbReference type="EC" id="3.1.13.1"/>
    </reaction>
</comment>
<dbReference type="SUPFAM" id="SSF50249">
    <property type="entry name" value="Nucleic acid-binding proteins"/>
    <property type="match status" value="3"/>
</dbReference>
<organism evidence="11 12">
    <name type="scientific">Desulfuromonas soudanensis</name>
    <dbReference type="NCBI Taxonomy" id="1603606"/>
    <lineage>
        <taxon>Bacteria</taxon>
        <taxon>Pseudomonadati</taxon>
        <taxon>Thermodesulfobacteriota</taxon>
        <taxon>Desulfuromonadia</taxon>
        <taxon>Desulfuromonadales</taxon>
        <taxon>Desulfuromonadaceae</taxon>
        <taxon>Desulfuromonas</taxon>
    </lineage>
</organism>
<dbReference type="PANTHER" id="PTHR23355:SF9">
    <property type="entry name" value="DIS3-LIKE EXONUCLEASE 2"/>
    <property type="match status" value="1"/>
</dbReference>
<evidence type="ECO:0000256" key="4">
    <source>
        <dbReference type="ARBA" id="ARBA00022722"/>
    </source>
</evidence>
<reference evidence="11 12" key="1">
    <citation type="submission" date="2015-07" db="EMBL/GenBank/DDBJ databases">
        <title>Isolation and Genomic Characterization of a Novel Halophilic Metal-Reducing Deltaproteobacterium from the Deep Subsurface.</title>
        <authorList>
            <person name="Badalamenti J.P."/>
            <person name="Summers Z.M."/>
            <person name="Gralnick J.A."/>
            <person name="Bond D.R."/>
        </authorList>
    </citation>
    <scope>NUCLEOTIDE SEQUENCE [LARGE SCALE GENOMIC DNA]</scope>
    <source>
        <strain evidence="11 12">WTL</strain>
    </source>
</reference>
<dbReference type="InterPro" id="IPR011129">
    <property type="entry name" value="CSD"/>
</dbReference>
<keyword evidence="7 8" id="KW-0694">RNA-binding</keyword>
<comment type="function">
    <text evidence="8">3'-5' exoribonuclease that releases 5'-nucleoside monophosphates and is involved in maturation of structured RNAs.</text>
</comment>
<dbReference type="InterPro" id="IPR001900">
    <property type="entry name" value="RNase_II/R"/>
</dbReference>
<evidence type="ECO:0000256" key="3">
    <source>
        <dbReference type="ARBA" id="ARBA00022490"/>
    </source>
</evidence>
<evidence type="ECO:0000256" key="9">
    <source>
        <dbReference type="SAM" id="MobiDB-lite"/>
    </source>
</evidence>
<keyword evidence="12" id="KW-1185">Reference proteome</keyword>
<dbReference type="Gene3D" id="2.40.50.140">
    <property type="entry name" value="Nucleic acid-binding proteins"/>
    <property type="match status" value="2"/>
</dbReference>
<dbReference type="SMART" id="SM00316">
    <property type="entry name" value="S1"/>
    <property type="match status" value="1"/>
</dbReference>
<dbReference type="Proteomes" id="UP000057158">
    <property type="component" value="Chromosome"/>
</dbReference>
<dbReference type="PROSITE" id="PS50126">
    <property type="entry name" value="S1"/>
    <property type="match status" value="1"/>
</dbReference>
<dbReference type="InterPro" id="IPR004476">
    <property type="entry name" value="RNase_II/RNase_R"/>
</dbReference>
<dbReference type="EC" id="3.1.13.1" evidence="8"/>
<keyword evidence="3 8" id="KW-0963">Cytoplasm</keyword>
<dbReference type="InterPro" id="IPR003029">
    <property type="entry name" value="S1_domain"/>
</dbReference>
<dbReference type="InterPro" id="IPR050180">
    <property type="entry name" value="RNR_Ribonuclease"/>
</dbReference>
<keyword evidence="5 8" id="KW-0378">Hydrolase</keyword>
<accession>A0A0M4DA32</accession>
<dbReference type="Pfam" id="PF08206">
    <property type="entry name" value="OB_RNB"/>
    <property type="match status" value="1"/>
</dbReference>
<comment type="similarity">
    <text evidence="8">Belongs to the RNR ribonuclease family. RNase R subfamily.</text>
</comment>
<dbReference type="Pfam" id="PF00773">
    <property type="entry name" value="RNB"/>
    <property type="match status" value="1"/>
</dbReference>
<feature type="region of interest" description="Disordered" evidence="9">
    <location>
        <begin position="705"/>
        <end position="744"/>
    </location>
</feature>
<dbReference type="GO" id="GO:0005829">
    <property type="term" value="C:cytosol"/>
    <property type="evidence" value="ECO:0007669"/>
    <property type="project" value="TreeGrafter"/>
</dbReference>
<dbReference type="PATRIC" id="fig|1603606.3.peg.2338"/>
<proteinExistence type="inferred from homology"/>
<evidence type="ECO:0000313" key="12">
    <source>
        <dbReference type="Proteomes" id="UP000057158"/>
    </source>
</evidence>
<dbReference type="KEGG" id="des:DSOUD_2165"/>
<evidence type="ECO:0000256" key="7">
    <source>
        <dbReference type="ARBA" id="ARBA00022884"/>
    </source>
</evidence>
<dbReference type="InterPro" id="IPR011805">
    <property type="entry name" value="RNase_R"/>
</dbReference>
<evidence type="ECO:0000256" key="5">
    <source>
        <dbReference type="ARBA" id="ARBA00022801"/>
    </source>
</evidence>
<keyword evidence="4 8" id="KW-0540">Nuclease</keyword>
<dbReference type="SMART" id="SM00955">
    <property type="entry name" value="RNB"/>
    <property type="match status" value="1"/>
</dbReference>
<sequence>MPISAPDLLRILQSHARQPLTSTEIFAELSLSPAEQKLAIRFLDDLVRQGALVSLKGERYSIPSQVSLVVGVLRAHRDGYGFVSPRPGEGADVFVPARYLREVMDGDRVIARVERGGRGGKPEGRIIRVLERAHQTMVGRYEVGRRIGFVVAADPRIAQDLFIPPGAEGEARPGQVVVARIDNYPSKTRGPEGTIIEVLGEADDPAVEILAIVHKNGLPHKFPPEVLAAAEAVPREVGAEEMGNRVDLRTLPIVTIDGETARDFDDAVAVRQEEGGGIRLWVSIADVGHYVAESSLIDVEAYERGTSVYFPGQCIPMLPEALSNGICSLNPGVDRLTMTAEMVFDEQGKQVESRFYPSVIRSHARLTYTEVRDMLATGEGEGAHFQGLLGHLRLMEELAGRLTAMRRRRGSLDFDLPEAEVVLDLQGRPENIIRSERNVAHRLIEECMLAANEAVAAYLTANDVPILYRIHEPPDLGKMQAFQEFIAHFNYGLVLDGVVEAKRLQTLLAEVAGQPEERMINQTLLKSMKQARYSPDNIGHFGLAADCYCHFTSPIRRYPDLLVHRALRELSLKGSLAPGRISHLKQVLPEMGEHTSHRERRAMDAERDIIALKKCQFMEETVGQEFDGFVSGVQAFGIFVEIKDIFVEGLVHISSLSDDFYHFEEDRQRLIGENTRKIFQVGDGVRVTVAKVDLERREIDFTVTGLVPRPRQRPKDKPKEKPKDKVKEGQKKGRSGSRRRRKKT</sequence>
<dbReference type="CDD" id="cd04471">
    <property type="entry name" value="S1_RNase_R"/>
    <property type="match status" value="1"/>
</dbReference>
<gene>
    <name evidence="8" type="primary">rnr</name>
    <name evidence="11" type="ORF">DSOUD_2165</name>
</gene>
<dbReference type="InterPro" id="IPR040476">
    <property type="entry name" value="CSD2"/>
</dbReference>
<feature type="domain" description="S1 motif" evidence="10">
    <location>
        <begin position="623"/>
        <end position="704"/>
    </location>
</feature>
<dbReference type="STRING" id="1603606.DSOUD_2165"/>
<dbReference type="GO" id="GO:0008859">
    <property type="term" value="F:exoribonuclease II activity"/>
    <property type="evidence" value="ECO:0007669"/>
    <property type="project" value="UniProtKB-UniRule"/>
</dbReference>
<dbReference type="PANTHER" id="PTHR23355">
    <property type="entry name" value="RIBONUCLEASE"/>
    <property type="match status" value="1"/>
</dbReference>